<evidence type="ECO:0000256" key="1">
    <source>
        <dbReference type="ARBA" id="ARBA00004141"/>
    </source>
</evidence>
<dbReference type="OMA" id="ESINSHW"/>
<accession>A0A8C6X500</accession>
<dbReference type="GeneTree" id="ENSGT01030000234550"/>
<evidence type="ECO:0000313" key="8">
    <source>
        <dbReference type="Ensembl" id="ENSNNAP00000009059.1"/>
    </source>
</evidence>
<protein>
    <recommendedName>
        <fullName evidence="10">Solute carrier family 13 member 1</fullName>
    </recommendedName>
</protein>
<keyword evidence="3 7" id="KW-0812">Transmembrane</keyword>
<evidence type="ECO:0000256" key="3">
    <source>
        <dbReference type="ARBA" id="ARBA00022692"/>
    </source>
</evidence>
<evidence type="ECO:0000256" key="7">
    <source>
        <dbReference type="SAM" id="Phobius"/>
    </source>
</evidence>
<evidence type="ECO:0000256" key="2">
    <source>
        <dbReference type="ARBA" id="ARBA00006772"/>
    </source>
</evidence>
<keyword evidence="6" id="KW-0915">Sodium</keyword>
<name>A0A8C6X500_NAJNA</name>
<keyword evidence="5 7" id="KW-0472">Membrane</keyword>
<evidence type="ECO:0000256" key="4">
    <source>
        <dbReference type="ARBA" id="ARBA00022989"/>
    </source>
</evidence>
<organism evidence="8 9">
    <name type="scientific">Naja naja</name>
    <name type="common">Indian cobra</name>
    <dbReference type="NCBI Taxonomy" id="35670"/>
    <lineage>
        <taxon>Eukaryota</taxon>
        <taxon>Metazoa</taxon>
        <taxon>Chordata</taxon>
        <taxon>Craniata</taxon>
        <taxon>Vertebrata</taxon>
        <taxon>Euteleostomi</taxon>
        <taxon>Lepidosauria</taxon>
        <taxon>Squamata</taxon>
        <taxon>Bifurcata</taxon>
        <taxon>Unidentata</taxon>
        <taxon>Episquamata</taxon>
        <taxon>Toxicofera</taxon>
        <taxon>Serpentes</taxon>
        <taxon>Colubroidea</taxon>
        <taxon>Elapidae</taxon>
        <taxon>Elapinae</taxon>
        <taxon>Naja</taxon>
    </lineage>
</organism>
<feature type="transmembrane region" description="Helical" evidence="7">
    <location>
        <begin position="48"/>
        <end position="74"/>
    </location>
</feature>
<dbReference type="PANTHER" id="PTHR10283">
    <property type="entry name" value="SOLUTE CARRIER FAMILY 13 MEMBER"/>
    <property type="match status" value="1"/>
</dbReference>
<dbReference type="GO" id="GO:0015382">
    <property type="term" value="F:sodium:sulfate symporter activity"/>
    <property type="evidence" value="ECO:0007669"/>
    <property type="project" value="TreeGrafter"/>
</dbReference>
<dbReference type="Proteomes" id="UP000694559">
    <property type="component" value="Unplaced"/>
</dbReference>
<sequence>MFPLFGILSSKKVASAYFKDFHLLLTGIICLATSIEKWNLHKRIALKMVMLVGVNPAWLTLGFMISCAFLSMWLSNTSTAAMVMPIVEAVAQQIISAEAEVDAMDTTYANGATNPALELEGKYSNGTAQAVCDIENEKVLKIIYPTCFKDYNSYYSQINMLWFQLHSQLNNII</sequence>
<dbReference type="Pfam" id="PF00939">
    <property type="entry name" value="Na_sulph_symp"/>
    <property type="match status" value="1"/>
</dbReference>
<comment type="similarity">
    <text evidence="2">Belongs to the SLC13A/DASS transporter (TC 2.A.47) family. NADC subfamily.</text>
</comment>
<proteinExistence type="inferred from homology"/>
<keyword evidence="6" id="KW-0739">Sodium transport</keyword>
<keyword evidence="6" id="KW-0406">Ion transport</keyword>
<evidence type="ECO:0008006" key="10">
    <source>
        <dbReference type="Google" id="ProtNLM"/>
    </source>
</evidence>
<comment type="subcellular location">
    <subcellularLocation>
        <location evidence="1">Membrane</location>
        <topology evidence="1">Multi-pass membrane protein</topology>
    </subcellularLocation>
</comment>
<keyword evidence="9" id="KW-1185">Reference proteome</keyword>
<dbReference type="AlphaFoldDB" id="A0A8C6X500"/>
<dbReference type="GO" id="GO:0005886">
    <property type="term" value="C:plasma membrane"/>
    <property type="evidence" value="ECO:0007669"/>
    <property type="project" value="TreeGrafter"/>
</dbReference>
<feature type="transmembrane region" description="Helical" evidence="7">
    <location>
        <begin position="20"/>
        <end position="36"/>
    </location>
</feature>
<dbReference type="PANTHER" id="PTHR10283:SF65">
    <property type="entry name" value="SOLUTE CARRIER FAMILY 13 MEMBER 1"/>
    <property type="match status" value="1"/>
</dbReference>
<reference evidence="8" key="1">
    <citation type="submission" date="2025-08" db="UniProtKB">
        <authorList>
            <consortium name="Ensembl"/>
        </authorList>
    </citation>
    <scope>IDENTIFICATION</scope>
</reference>
<keyword evidence="6" id="KW-0813">Transport</keyword>
<evidence type="ECO:0000256" key="6">
    <source>
        <dbReference type="ARBA" id="ARBA00023201"/>
    </source>
</evidence>
<keyword evidence="4 7" id="KW-1133">Transmembrane helix</keyword>
<evidence type="ECO:0000256" key="5">
    <source>
        <dbReference type="ARBA" id="ARBA00023136"/>
    </source>
</evidence>
<reference evidence="8" key="2">
    <citation type="submission" date="2025-09" db="UniProtKB">
        <authorList>
            <consortium name="Ensembl"/>
        </authorList>
    </citation>
    <scope>IDENTIFICATION</scope>
</reference>
<dbReference type="InterPro" id="IPR001898">
    <property type="entry name" value="SLC13A/DASS"/>
</dbReference>
<dbReference type="OrthoDB" id="6493944at2759"/>
<evidence type="ECO:0000313" key="9">
    <source>
        <dbReference type="Proteomes" id="UP000694559"/>
    </source>
</evidence>
<dbReference type="Ensembl" id="ENSNNAT00000009503.1">
    <property type="protein sequence ID" value="ENSNNAP00000009059.1"/>
    <property type="gene ID" value="ENSNNAG00000006096.1"/>
</dbReference>